<proteinExistence type="predicted"/>
<sequence length="405" mass="46163">MDESQGSSNSLPPFLAKTYEMVDDPSTDSVVSWSAGNKSFVVWNPPEFARDLLPKFFKHSNFSSFIRQLNTYGFRKIDPEQWEFANEDFVRGQPHLLKNIHRRKPVHSHSNQSLHGQGNPLTEFERQTLKDDIERLKKEKEMLLLDLQRHEQERQGFESQMQLLKDRFQHMEQRQQKVVSLVARALQKPGLALNLGAQLETHDRKRRLPRIGYFYDEANIEDNQTGTSQVVPRVSAESSNVLSSNMEQFEQLESALTFWENIVQDVGQSCFQPTSSPEFDESTSCADSPAISCIQLNVDVRPKSPGIDMNSEPALTAAPEPVASQEPVAATTAPAPTGVNDMFWEQFLTENPGSTDTQEVQSERRDSDGRKSENKPTDHGRFWWNMRNVNNLSEQMGHLTPAERT</sequence>
<keyword evidence="2" id="KW-1185">Reference proteome</keyword>
<evidence type="ECO:0000313" key="1">
    <source>
        <dbReference type="EMBL" id="KAJ4703712.1"/>
    </source>
</evidence>
<gene>
    <name evidence="1" type="ORF">OWV82_023576</name>
</gene>
<reference evidence="1 2" key="1">
    <citation type="journal article" date="2023" name="Science">
        <title>Complex scaffold remodeling in plant triterpene biosynthesis.</title>
        <authorList>
            <person name="De La Pena R."/>
            <person name="Hodgson H."/>
            <person name="Liu J.C."/>
            <person name="Stephenson M.J."/>
            <person name="Martin A.C."/>
            <person name="Owen C."/>
            <person name="Harkess A."/>
            <person name="Leebens-Mack J."/>
            <person name="Jimenez L.E."/>
            <person name="Osbourn A."/>
            <person name="Sattely E.S."/>
        </authorList>
    </citation>
    <scope>NUCLEOTIDE SEQUENCE [LARGE SCALE GENOMIC DNA]</scope>
    <source>
        <strain evidence="2">cv. JPN11</strain>
        <tissue evidence="1">Leaf</tissue>
    </source>
</reference>
<evidence type="ECO:0000313" key="2">
    <source>
        <dbReference type="Proteomes" id="UP001164539"/>
    </source>
</evidence>
<accession>A0ACC1WXI2</accession>
<organism evidence="1 2">
    <name type="scientific">Melia azedarach</name>
    <name type="common">Chinaberry tree</name>
    <dbReference type="NCBI Taxonomy" id="155640"/>
    <lineage>
        <taxon>Eukaryota</taxon>
        <taxon>Viridiplantae</taxon>
        <taxon>Streptophyta</taxon>
        <taxon>Embryophyta</taxon>
        <taxon>Tracheophyta</taxon>
        <taxon>Spermatophyta</taxon>
        <taxon>Magnoliopsida</taxon>
        <taxon>eudicotyledons</taxon>
        <taxon>Gunneridae</taxon>
        <taxon>Pentapetalae</taxon>
        <taxon>rosids</taxon>
        <taxon>malvids</taxon>
        <taxon>Sapindales</taxon>
        <taxon>Meliaceae</taxon>
        <taxon>Melia</taxon>
    </lineage>
</organism>
<protein>
    <submittedName>
        <fullName evidence="1">Heat stress transcription factor A-4a-like</fullName>
    </submittedName>
</protein>
<dbReference type="EMBL" id="CM051406">
    <property type="protein sequence ID" value="KAJ4703712.1"/>
    <property type="molecule type" value="Genomic_DNA"/>
</dbReference>
<dbReference type="Proteomes" id="UP001164539">
    <property type="component" value="Chromosome 13"/>
</dbReference>
<name>A0ACC1WXI2_MELAZ</name>
<comment type="caution">
    <text evidence="1">The sequence shown here is derived from an EMBL/GenBank/DDBJ whole genome shotgun (WGS) entry which is preliminary data.</text>
</comment>